<organism evidence="1">
    <name type="scientific">Rhizophora mucronata</name>
    <name type="common">Asiatic mangrove</name>
    <dbReference type="NCBI Taxonomy" id="61149"/>
    <lineage>
        <taxon>Eukaryota</taxon>
        <taxon>Viridiplantae</taxon>
        <taxon>Streptophyta</taxon>
        <taxon>Embryophyta</taxon>
        <taxon>Tracheophyta</taxon>
        <taxon>Spermatophyta</taxon>
        <taxon>Magnoliopsida</taxon>
        <taxon>eudicotyledons</taxon>
        <taxon>Gunneridae</taxon>
        <taxon>Pentapetalae</taxon>
        <taxon>rosids</taxon>
        <taxon>fabids</taxon>
        <taxon>Malpighiales</taxon>
        <taxon>Rhizophoraceae</taxon>
        <taxon>Rhizophora</taxon>
    </lineage>
</organism>
<sequence length="12" mass="1291">MQILSLLVVSTS</sequence>
<reference evidence="1" key="1">
    <citation type="submission" date="2018-02" db="EMBL/GenBank/DDBJ databases">
        <title>Rhizophora mucronata_Transcriptome.</title>
        <authorList>
            <person name="Meera S.P."/>
            <person name="Sreeshan A."/>
            <person name="Augustine A."/>
        </authorList>
    </citation>
    <scope>NUCLEOTIDE SEQUENCE</scope>
    <source>
        <tissue evidence="1">Leaf</tissue>
    </source>
</reference>
<accession>A0A2P2QG52</accession>
<name>A0A2P2QG52_RHIMU</name>
<protein>
    <submittedName>
        <fullName evidence="1">Uncharacterized protein</fullName>
    </submittedName>
</protein>
<evidence type="ECO:0000313" key="1">
    <source>
        <dbReference type="EMBL" id="MBX65992.1"/>
    </source>
</evidence>
<proteinExistence type="predicted"/>
<dbReference type="EMBL" id="GGEC01085508">
    <property type="protein sequence ID" value="MBX65992.1"/>
    <property type="molecule type" value="Transcribed_RNA"/>
</dbReference>